<protein>
    <submittedName>
        <fullName evidence="5">P-loop containing nucleoside triphosphate hydrolase protein</fullName>
    </submittedName>
</protein>
<dbReference type="AlphaFoldDB" id="A0A9P4NMV9"/>
<name>A0A9P4NMV9_9PEZI</name>
<comment type="caution">
    <text evidence="5">The sequence shown here is derived from an EMBL/GenBank/DDBJ whole genome shotgun (WGS) entry which is preliminary data.</text>
</comment>
<dbReference type="PANTHER" id="PTHR22942">
    <property type="entry name" value="RECA/RAD51/RADA DNA STRAND-PAIRING FAMILY MEMBER"/>
    <property type="match status" value="1"/>
</dbReference>
<dbReference type="InterPro" id="IPR020588">
    <property type="entry name" value="RecA_ATP-bd"/>
</dbReference>
<keyword evidence="1" id="KW-0547">Nucleotide-binding</keyword>
<dbReference type="SUPFAM" id="SSF52540">
    <property type="entry name" value="P-loop containing nucleoside triphosphate hydrolases"/>
    <property type="match status" value="1"/>
</dbReference>
<evidence type="ECO:0000259" key="4">
    <source>
        <dbReference type="PROSITE" id="PS50162"/>
    </source>
</evidence>
<gene>
    <name evidence="5" type="ORF">EJ08DRAFT_328251</name>
</gene>
<evidence type="ECO:0000313" key="5">
    <source>
        <dbReference type="EMBL" id="KAF2428058.1"/>
    </source>
</evidence>
<keyword evidence="5" id="KW-0378">Hydrolase</keyword>
<dbReference type="GO" id="GO:0016787">
    <property type="term" value="F:hydrolase activity"/>
    <property type="evidence" value="ECO:0007669"/>
    <property type="project" value="UniProtKB-KW"/>
</dbReference>
<dbReference type="InterPro" id="IPR027417">
    <property type="entry name" value="P-loop_NTPase"/>
</dbReference>
<dbReference type="GO" id="GO:0140664">
    <property type="term" value="F:ATP-dependent DNA damage sensor activity"/>
    <property type="evidence" value="ECO:0007669"/>
    <property type="project" value="InterPro"/>
</dbReference>
<dbReference type="GO" id="GO:0006312">
    <property type="term" value="P:mitotic recombination"/>
    <property type="evidence" value="ECO:0007669"/>
    <property type="project" value="TreeGrafter"/>
</dbReference>
<dbReference type="GO" id="GO:0003697">
    <property type="term" value="F:single-stranded DNA binding"/>
    <property type="evidence" value="ECO:0007669"/>
    <property type="project" value="TreeGrafter"/>
</dbReference>
<dbReference type="OrthoDB" id="1861185at2759"/>
<feature type="domain" description="RecA family profile 1" evidence="4">
    <location>
        <begin position="92"/>
        <end position="269"/>
    </location>
</feature>
<dbReference type="GO" id="GO:0003690">
    <property type="term" value="F:double-stranded DNA binding"/>
    <property type="evidence" value="ECO:0007669"/>
    <property type="project" value="TreeGrafter"/>
</dbReference>
<dbReference type="GO" id="GO:0061982">
    <property type="term" value="P:meiosis I cell cycle process"/>
    <property type="evidence" value="ECO:0007669"/>
    <property type="project" value="UniProtKB-ARBA"/>
</dbReference>
<keyword evidence="6" id="KW-1185">Reference proteome</keyword>
<dbReference type="InterPro" id="IPR003593">
    <property type="entry name" value="AAA+_ATPase"/>
</dbReference>
<evidence type="ECO:0000256" key="2">
    <source>
        <dbReference type="ARBA" id="ARBA00022840"/>
    </source>
</evidence>
<dbReference type="PROSITE" id="PS50162">
    <property type="entry name" value="RECA_2"/>
    <property type="match status" value="1"/>
</dbReference>
<dbReference type="GO" id="GO:0000150">
    <property type="term" value="F:DNA strand exchange activity"/>
    <property type="evidence" value="ECO:0007669"/>
    <property type="project" value="TreeGrafter"/>
</dbReference>
<reference evidence="5" key="1">
    <citation type="journal article" date="2020" name="Stud. Mycol.">
        <title>101 Dothideomycetes genomes: a test case for predicting lifestyles and emergence of pathogens.</title>
        <authorList>
            <person name="Haridas S."/>
            <person name="Albert R."/>
            <person name="Binder M."/>
            <person name="Bloem J."/>
            <person name="Labutti K."/>
            <person name="Salamov A."/>
            <person name="Andreopoulos B."/>
            <person name="Baker S."/>
            <person name="Barry K."/>
            <person name="Bills G."/>
            <person name="Bluhm B."/>
            <person name="Cannon C."/>
            <person name="Castanera R."/>
            <person name="Culley D."/>
            <person name="Daum C."/>
            <person name="Ezra D."/>
            <person name="Gonzalez J."/>
            <person name="Henrissat B."/>
            <person name="Kuo A."/>
            <person name="Liang C."/>
            <person name="Lipzen A."/>
            <person name="Lutzoni F."/>
            <person name="Magnuson J."/>
            <person name="Mondo S."/>
            <person name="Nolan M."/>
            <person name="Ohm R."/>
            <person name="Pangilinan J."/>
            <person name="Park H.-J."/>
            <person name="Ramirez L."/>
            <person name="Alfaro M."/>
            <person name="Sun H."/>
            <person name="Tritt A."/>
            <person name="Yoshinaga Y."/>
            <person name="Zwiers L.-H."/>
            <person name="Turgeon B."/>
            <person name="Goodwin S."/>
            <person name="Spatafora J."/>
            <person name="Crous P."/>
            <person name="Grigoriev I."/>
        </authorList>
    </citation>
    <scope>NUCLEOTIDE SEQUENCE</scope>
    <source>
        <strain evidence="5">CBS 130266</strain>
    </source>
</reference>
<feature type="region of interest" description="Disordered" evidence="3">
    <location>
        <begin position="353"/>
        <end position="379"/>
    </location>
</feature>
<dbReference type="PANTHER" id="PTHR22942:SF66">
    <property type="entry name" value="RE19845P"/>
    <property type="match status" value="1"/>
</dbReference>
<dbReference type="Gene3D" id="3.40.50.300">
    <property type="entry name" value="P-loop containing nucleotide triphosphate hydrolases"/>
    <property type="match status" value="1"/>
</dbReference>
<dbReference type="Pfam" id="PF08423">
    <property type="entry name" value="Rad51"/>
    <property type="match status" value="1"/>
</dbReference>
<organism evidence="5 6">
    <name type="scientific">Tothia fuscella</name>
    <dbReference type="NCBI Taxonomy" id="1048955"/>
    <lineage>
        <taxon>Eukaryota</taxon>
        <taxon>Fungi</taxon>
        <taxon>Dikarya</taxon>
        <taxon>Ascomycota</taxon>
        <taxon>Pezizomycotina</taxon>
        <taxon>Dothideomycetes</taxon>
        <taxon>Pleosporomycetidae</taxon>
        <taxon>Venturiales</taxon>
        <taxon>Cylindrosympodiaceae</taxon>
        <taxon>Tothia</taxon>
    </lineage>
</organism>
<evidence type="ECO:0000256" key="3">
    <source>
        <dbReference type="SAM" id="MobiDB-lite"/>
    </source>
</evidence>
<dbReference type="InterPro" id="IPR013632">
    <property type="entry name" value="Rad51_C"/>
</dbReference>
<dbReference type="GO" id="GO:0005524">
    <property type="term" value="F:ATP binding"/>
    <property type="evidence" value="ECO:0007669"/>
    <property type="project" value="UniProtKB-KW"/>
</dbReference>
<sequence>MTDLLQVLVDFPTAQFSHLLPSLDKALITTSDLLTLDPVDVAKRAQLPPKEVFRLVDAILVALRNDLGFAEGGADGNDGGVKDVESNFGTKEWRCISTLDETIDRTLGGGIPTGYVTEITGESGAGKTQFLLTLLLSTQLPPPNVLASLPPHQRPSLDKVLSIQTPDLEAQDHIIRYQVPVAIQRHGIGLVVIDSIASNYRAEFERVAQQGGNGVSGVGGGNSQSNAAIPERKQGQAMGERRTQLVQLGAFLRNLARTENIAIVVSNQVADRFSPLLPINPPPHPQHQPHLPPPSTPTTTIPIITPDPLTLDHQQRWFTGWGDIPDSTNHKTPSLGLVWTNQIAARIALIKEGNTGGGSGGDELRRRRRWLRGSAGERR</sequence>
<keyword evidence="2" id="KW-0067">ATP-binding</keyword>
<dbReference type="GO" id="GO:0000730">
    <property type="term" value="P:DNA recombinase assembly"/>
    <property type="evidence" value="ECO:0007669"/>
    <property type="project" value="TreeGrafter"/>
</dbReference>
<dbReference type="GO" id="GO:0042148">
    <property type="term" value="P:DNA strand invasion"/>
    <property type="evidence" value="ECO:0007669"/>
    <property type="project" value="TreeGrafter"/>
</dbReference>
<proteinExistence type="predicted"/>
<accession>A0A9P4NMV9</accession>
<evidence type="ECO:0000256" key="1">
    <source>
        <dbReference type="ARBA" id="ARBA00022741"/>
    </source>
</evidence>
<dbReference type="SMART" id="SM00382">
    <property type="entry name" value="AAA"/>
    <property type="match status" value="1"/>
</dbReference>
<dbReference type="EMBL" id="MU007056">
    <property type="protein sequence ID" value="KAF2428058.1"/>
    <property type="molecule type" value="Genomic_DNA"/>
</dbReference>
<evidence type="ECO:0000313" key="6">
    <source>
        <dbReference type="Proteomes" id="UP000800235"/>
    </source>
</evidence>
<dbReference type="Proteomes" id="UP000800235">
    <property type="component" value="Unassembled WGS sequence"/>
</dbReference>